<dbReference type="Gene3D" id="3.30.565.10">
    <property type="entry name" value="Histidine kinase-like ATPase, C-terminal domain"/>
    <property type="match status" value="1"/>
</dbReference>
<dbReference type="GO" id="GO:0000155">
    <property type="term" value="F:phosphorelay sensor kinase activity"/>
    <property type="evidence" value="ECO:0007669"/>
    <property type="project" value="InterPro"/>
</dbReference>
<dbReference type="EC" id="2.7.13.3" evidence="3"/>
<comment type="catalytic activity">
    <reaction evidence="1">
        <text>ATP + protein L-histidine = ADP + protein N-phospho-L-histidine.</text>
        <dbReference type="EC" id="2.7.13.3"/>
    </reaction>
</comment>
<feature type="region of interest" description="Disordered" evidence="8">
    <location>
        <begin position="1"/>
        <end position="32"/>
    </location>
</feature>
<dbReference type="FunFam" id="3.30.565.10:FF:000006">
    <property type="entry name" value="Sensor histidine kinase WalK"/>
    <property type="match status" value="1"/>
</dbReference>
<dbReference type="Pfam" id="PF02518">
    <property type="entry name" value="HATPase_c"/>
    <property type="match status" value="1"/>
</dbReference>
<dbReference type="PANTHER" id="PTHR43711:SF28">
    <property type="entry name" value="SENSOR HISTIDINE KINASE YXDK"/>
    <property type="match status" value="1"/>
</dbReference>
<dbReference type="SMART" id="SM00388">
    <property type="entry name" value="HisKA"/>
    <property type="match status" value="1"/>
</dbReference>
<sequence length="629" mass="69070">MTSPAPKPAGGHRLTVPPGFAPPPLGGNRARSDLTTTMTTITTDLAEIGGLLTPGEDLSDLQLIADSLTALAGFEMATISVARPDDHLHMVVVSGQESARADLLGIVTPIERLEAELARADDWGIFKFVPAERLDPSADVYGWIPTMTTIDAAGAWNPLDLLVAPLRDDDGKLRGTLIVDIPTDGLRPSPEKRAVLNRHAVQAQRAILLALEREELSEQVRLAEAARDVIRRAGRELDPDEILNSLSTGLVDVLDLTDFWLHMSKPGGRGIRTKVYREDFKLPIEDLTSPFMVEYGQYLWDQRSVTVQTPEGAERLPHPDPEMQQLITEWIRHYKVGSIVGVPIGSGQTWYGAMLLARGPDKPHWSELELITAADLGRDFGRVVHNSRAYLRQRAAVDSLRELEAHKSRLIATVAHELKNPLSAFRWNIESLPYAESEEEYAEVLTALTRNRDRTEKIVADLAMLSKVSDPDHLPPTVPIQVAQVLEEVHSQLSAEMPTSDVHELVFEVPSDDVYVTLAPGDLDRVVINLVTNAIKYSPEGGQVIVSTRTSPGWFELRVTDHGLGISPEDQDRLFTEFFRSTNPTALKQPGTGLGLTIVSRIVSRRGGLISVDSTPGAGSTFRVTLPIV</sequence>
<evidence type="ECO:0000256" key="5">
    <source>
        <dbReference type="ARBA" id="ARBA00022679"/>
    </source>
</evidence>
<protein>
    <recommendedName>
        <fullName evidence="3">histidine kinase</fullName>
        <ecNumber evidence="3">2.7.13.3</ecNumber>
    </recommendedName>
</protein>
<dbReference type="Gene3D" id="1.10.287.130">
    <property type="match status" value="1"/>
</dbReference>
<evidence type="ECO:0000256" key="7">
    <source>
        <dbReference type="ARBA" id="ARBA00023012"/>
    </source>
</evidence>
<dbReference type="InterPro" id="IPR003594">
    <property type="entry name" value="HATPase_dom"/>
</dbReference>
<dbReference type="InterPro" id="IPR029016">
    <property type="entry name" value="GAF-like_dom_sf"/>
</dbReference>
<evidence type="ECO:0000256" key="6">
    <source>
        <dbReference type="ARBA" id="ARBA00022777"/>
    </source>
</evidence>
<keyword evidence="11" id="KW-1185">Reference proteome</keyword>
<feature type="domain" description="Histidine kinase" evidence="9">
    <location>
        <begin position="413"/>
        <end position="629"/>
    </location>
</feature>
<evidence type="ECO:0000313" key="10">
    <source>
        <dbReference type="EMBL" id="NYI79630.1"/>
    </source>
</evidence>
<dbReference type="AlphaFoldDB" id="A0A7Z0DPX3"/>
<dbReference type="SUPFAM" id="SSF55781">
    <property type="entry name" value="GAF domain-like"/>
    <property type="match status" value="2"/>
</dbReference>
<comment type="subcellular location">
    <subcellularLocation>
        <location evidence="2">Cell membrane</location>
    </subcellularLocation>
</comment>
<dbReference type="SMART" id="SM00387">
    <property type="entry name" value="HATPase_c"/>
    <property type="match status" value="1"/>
</dbReference>
<dbReference type="SUPFAM" id="SSF47384">
    <property type="entry name" value="Homodimeric domain of signal transducing histidine kinase"/>
    <property type="match status" value="1"/>
</dbReference>
<evidence type="ECO:0000256" key="2">
    <source>
        <dbReference type="ARBA" id="ARBA00004236"/>
    </source>
</evidence>
<comment type="caution">
    <text evidence="10">The sequence shown here is derived from an EMBL/GenBank/DDBJ whole genome shotgun (WGS) entry which is preliminary data.</text>
</comment>
<dbReference type="InterPro" id="IPR003661">
    <property type="entry name" value="HisK_dim/P_dom"/>
</dbReference>
<evidence type="ECO:0000313" key="11">
    <source>
        <dbReference type="Proteomes" id="UP000564496"/>
    </source>
</evidence>
<organism evidence="10 11">
    <name type="scientific">Nocardioides panzhihuensis</name>
    <dbReference type="NCBI Taxonomy" id="860243"/>
    <lineage>
        <taxon>Bacteria</taxon>
        <taxon>Bacillati</taxon>
        <taxon>Actinomycetota</taxon>
        <taxon>Actinomycetes</taxon>
        <taxon>Propionibacteriales</taxon>
        <taxon>Nocardioidaceae</taxon>
        <taxon>Nocardioides</taxon>
    </lineage>
</organism>
<dbReference type="PROSITE" id="PS50109">
    <property type="entry name" value="HIS_KIN"/>
    <property type="match status" value="1"/>
</dbReference>
<keyword evidence="6 10" id="KW-0418">Kinase</keyword>
<dbReference type="InterPro" id="IPR036097">
    <property type="entry name" value="HisK_dim/P_sf"/>
</dbReference>
<dbReference type="GO" id="GO:0005886">
    <property type="term" value="C:plasma membrane"/>
    <property type="evidence" value="ECO:0007669"/>
    <property type="project" value="UniProtKB-SubCell"/>
</dbReference>
<dbReference type="InterPro" id="IPR050736">
    <property type="entry name" value="Sensor_HK_Regulatory"/>
</dbReference>
<reference evidence="10 11" key="1">
    <citation type="submission" date="2020-07" db="EMBL/GenBank/DDBJ databases">
        <title>Sequencing the genomes of 1000 actinobacteria strains.</title>
        <authorList>
            <person name="Klenk H.-P."/>
        </authorList>
    </citation>
    <scope>NUCLEOTIDE SEQUENCE [LARGE SCALE GENOMIC DNA]</scope>
    <source>
        <strain evidence="10 11">DSM 26487</strain>
    </source>
</reference>
<dbReference type="InterPro" id="IPR004358">
    <property type="entry name" value="Sig_transdc_His_kin-like_C"/>
</dbReference>
<dbReference type="InterPro" id="IPR036890">
    <property type="entry name" value="HATPase_C_sf"/>
</dbReference>
<dbReference type="PRINTS" id="PR00344">
    <property type="entry name" value="BCTRLSENSOR"/>
</dbReference>
<evidence type="ECO:0000256" key="3">
    <source>
        <dbReference type="ARBA" id="ARBA00012438"/>
    </source>
</evidence>
<dbReference type="SUPFAM" id="SSF55874">
    <property type="entry name" value="ATPase domain of HSP90 chaperone/DNA topoisomerase II/histidine kinase"/>
    <property type="match status" value="1"/>
</dbReference>
<dbReference type="RefSeq" id="WP_179659911.1">
    <property type="nucleotide sequence ID" value="NZ_JACBZR010000001.1"/>
</dbReference>
<dbReference type="InterPro" id="IPR005467">
    <property type="entry name" value="His_kinase_dom"/>
</dbReference>
<evidence type="ECO:0000259" key="9">
    <source>
        <dbReference type="PROSITE" id="PS50109"/>
    </source>
</evidence>
<accession>A0A7Z0DPX3</accession>
<keyword evidence="7" id="KW-0902">Two-component regulatory system</keyword>
<name>A0A7Z0DPX3_9ACTN</name>
<keyword evidence="4" id="KW-0597">Phosphoprotein</keyword>
<gene>
    <name evidence="10" type="ORF">BJ988_004278</name>
</gene>
<evidence type="ECO:0000256" key="8">
    <source>
        <dbReference type="SAM" id="MobiDB-lite"/>
    </source>
</evidence>
<dbReference type="EMBL" id="JACBZR010000001">
    <property type="protein sequence ID" value="NYI79630.1"/>
    <property type="molecule type" value="Genomic_DNA"/>
</dbReference>
<dbReference type="CDD" id="cd00082">
    <property type="entry name" value="HisKA"/>
    <property type="match status" value="1"/>
</dbReference>
<evidence type="ECO:0000256" key="4">
    <source>
        <dbReference type="ARBA" id="ARBA00022553"/>
    </source>
</evidence>
<keyword evidence="5" id="KW-0808">Transferase</keyword>
<proteinExistence type="predicted"/>
<dbReference type="PANTHER" id="PTHR43711">
    <property type="entry name" value="TWO-COMPONENT HISTIDINE KINASE"/>
    <property type="match status" value="1"/>
</dbReference>
<dbReference type="Gene3D" id="3.30.450.40">
    <property type="match status" value="1"/>
</dbReference>
<evidence type="ECO:0000256" key="1">
    <source>
        <dbReference type="ARBA" id="ARBA00000085"/>
    </source>
</evidence>
<dbReference type="Pfam" id="PF00512">
    <property type="entry name" value="HisKA"/>
    <property type="match status" value="1"/>
</dbReference>
<dbReference type="Proteomes" id="UP000564496">
    <property type="component" value="Unassembled WGS sequence"/>
</dbReference>